<dbReference type="InterPro" id="IPR017853">
    <property type="entry name" value="GH"/>
</dbReference>
<dbReference type="SUPFAM" id="SSF49785">
    <property type="entry name" value="Galactose-binding domain-like"/>
    <property type="match status" value="1"/>
</dbReference>
<keyword evidence="8" id="KW-0458">Lysosome</keyword>
<dbReference type="AlphaFoldDB" id="A0AAN9T607"/>
<keyword evidence="9" id="KW-0326">Glycosidase</keyword>
<feature type="compositionally biased region" description="Low complexity" evidence="11">
    <location>
        <begin position="57"/>
        <end position="69"/>
    </location>
</feature>
<dbReference type="FunFam" id="2.60.120.260:FF:000060">
    <property type="entry name" value="Probable beta-mannosidase"/>
    <property type="match status" value="1"/>
</dbReference>
<evidence type="ECO:0000256" key="6">
    <source>
        <dbReference type="ARBA" id="ARBA00022801"/>
    </source>
</evidence>
<dbReference type="SUPFAM" id="SSF47113">
    <property type="entry name" value="Histone-fold"/>
    <property type="match status" value="1"/>
</dbReference>
<dbReference type="InterPro" id="IPR008979">
    <property type="entry name" value="Galactose-bd-like_sf"/>
</dbReference>
<dbReference type="InterPro" id="IPR054593">
    <property type="entry name" value="Beta-mannosidase-like_N2"/>
</dbReference>
<evidence type="ECO:0000256" key="4">
    <source>
        <dbReference type="ARBA" id="ARBA00012754"/>
    </source>
</evidence>
<evidence type="ECO:0000256" key="3">
    <source>
        <dbReference type="ARBA" id="ARBA00007401"/>
    </source>
</evidence>
<evidence type="ECO:0000313" key="15">
    <source>
        <dbReference type="Proteomes" id="UP001367676"/>
    </source>
</evidence>
<dbReference type="Gene3D" id="2.60.120.260">
    <property type="entry name" value="Galactose-binding domain-like"/>
    <property type="match status" value="1"/>
</dbReference>
<feature type="region of interest" description="Disordered" evidence="11">
    <location>
        <begin position="21"/>
        <end position="69"/>
    </location>
</feature>
<evidence type="ECO:0000256" key="9">
    <source>
        <dbReference type="ARBA" id="ARBA00023295"/>
    </source>
</evidence>
<evidence type="ECO:0000256" key="7">
    <source>
        <dbReference type="ARBA" id="ARBA00023180"/>
    </source>
</evidence>
<gene>
    <name evidence="14" type="ORF">V9T40_010975</name>
</gene>
<evidence type="ECO:0000259" key="12">
    <source>
        <dbReference type="Pfam" id="PF17753"/>
    </source>
</evidence>
<evidence type="ECO:0000259" key="13">
    <source>
        <dbReference type="Pfam" id="PF22666"/>
    </source>
</evidence>
<sequence>MENILGKIDFDFNSDFSEIDDKKFVNPSKNEDSPPSSSKLNDEKPKNTNDLFTDIDNFSSLRNENSSSRNKFNEADLKYLLSKSPPENDFKKSTKSKKEIEEEERERMQVLVSNFTEEQLDRYEMYRRAAFPRASIKRIMQVITGSSVSQNVVIGMSGIAKVFVDEIVEEAIEVPAVVPGGIFTDLRHGGILNESIYYRFNDVNYRWVSKESWTYFVTFTIDNEKILNGKNTELVFHGLDGIAKISLNNQLLGEISNTFVRYRFDVTGKLSHSNYLEINFESPIHSANRLSQTASHLVPPSCVPSDYHGECHVNFLRRMQASFGWDWGLAMPSVGIWKEVELIAHDEDVIVQDIAVSTVPVGNNWKVTVKVNCSGPLRAISDISGKIYVSILVDKNVNLSSKTDILLPSCSPVRNIVATLNILVPKASVELWWPNGYGLQKLYPLSALFSNGKQENEKRIKIGFREAELIQERVNKTNANQGLTFFFTVNKVAIFAKGSNYIPSNILLENTCDKKTIRHLLQSAKNSNMNILRIWGGGIYECDYFYELCDQYGILIWQDMMFACNMYPVDNSFLASVNEEITQQIWRMQHHASIILWAGNNENEAALSGNWYGTSHQFPLFKKEYVHLYVNVVKEAVLAVDKSRYFMVSSPSNGLESDAEGYVSSHPYDPLYGDVHFYDYYHDSWLIDNYPMTRFGSEYGYQSLPSLSTLQKVATPEDLRSFNSKFLQHRQHLPFGQLFFIYLMFFHFATPSLRDVENIIYVSQINQAWSVKSQTEWYRKWRGMLLPNGEGRTMGAMYWQLNDVWQAPSWSSIEFGGKWKMLQYYAKKFFEPVIVTGDLDRFGNITINVISDALNDIPNAELLIYLYRWNSMTPVAKIPHSLLIPKESSQRIMKTSVRDLIESNPDCMSGIEPDGSRCFVKLTLQKENSIIHENLLFPLSFKRVNGLQNCNIQTHVDSCVFKNCVIHVRTDSICLFVWLEANNIDGYFSDNGFTMTNSLYKINFYPKKQISSDQLQNSLKVTWLDQKKIDGFSYATDISSVLYLVYGSTSNILSI</sequence>
<dbReference type="Pfam" id="PF17753">
    <property type="entry name" value="Ig_mannosidase"/>
    <property type="match status" value="1"/>
</dbReference>
<dbReference type="GO" id="GO:0006516">
    <property type="term" value="P:glycoprotein catabolic process"/>
    <property type="evidence" value="ECO:0007669"/>
    <property type="project" value="TreeGrafter"/>
</dbReference>
<dbReference type="Proteomes" id="UP001367676">
    <property type="component" value="Unassembled WGS sequence"/>
</dbReference>
<proteinExistence type="inferred from homology"/>
<keyword evidence="7" id="KW-0325">Glycoprotein</keyword>
<keyword evidence="15" id="KW-1185">Reference proteome</keyword>
<reference evidence="14 15" key="1">
    <citation type="submission" date="2024-03" db="EMBL/GenBank/DDBJ databases">
        <title>Adaptation during the transition from Ophiocordyceps entomopathogen to insect associate is accompanied by gene loss and intensified selection.</title>
        <authorList>
            <person name="Ward C.M."/>
            <person name="Onetto C.A."/>
            <person name="Borneman A.R."/>
        </authorList>
    </citation>
    <scope>NUCLEOTIDE SEQUENCE [LARGE SCALE GENOMIC DNA]</scope>
    <source>
        <strain evidence="14">AWRI1</strain>
        <tissue evidence="14">Single Adult Female</tissue>
    </source>
</reference>
<dbReference type="SUPFAM" id="SSF51445">
    <property type="entry name" value="(Trans)glycosidases"/>
    <property type="match status" value="1"/>
</dbReference>
<evidence type="ECO:0000256" key="10">
    <source>
        <dbReference type="ARBA" id="ARBA00033445"/>
    </source>
</evidence>
<evidence type="ECO:0000256" key="5">
    <source>
        <dbReference type="ARBA" id="ARBA00022729"/>
    </source>
</evidence>
<name>A0AAN9T607_9HEMI</name>
<protein>
    <recommendedName>
        <fullName evidence="4">beta-mannosidase</fullName>
        <ecNumber evidence="4">3.2.1.25</ecNumber>
    </recommendedName>
    <alternativeName>
        <fullName evidence="10">Mannanase</fullName>
    </alternativeName>
</protein>
<dbReference type="Pfam" id="PF22666">
    <property type="entry name" value="Glyco_hydro_2_N2"/>
    <property type="match status" value="1"/>
</dbReference>
<dbReference type="GO" id="GO:0005634">
    <property type="term" value="C:nucleus"/>
    <property type="evidence" value="ECO:0007669"/>
    <property type="project" value="InterPro"/>
</dbReference>
<feature type="compositionally biased region" description="Basic and acidic residues" evidence="11">
    <location>
        <begin position="86"/>
        <end position="102"/>
    </location>
</feature>
<dbReference type="EC" id="3.2.1.25" evidence="4"/>
<dbReference type="GO" id="GO:0046982">
    <property type="term" value="F:protein heterodimerization activity"/>
    <property type="evidence" value="ECO:0007669"/>
    <property type="project" value="InterPro"/>
</dbReference>
<feature type="compositionally biased region" description="Basic and acidic residues" evidence="11">
    <location>
        <begin position="21"/>
        <end position="32"/>
    </location>
</feature>
<keyword evidence="5" id="KW-0732">Signal</keyword>
<dbReference type="InterPro" id="IPR009072">
    <property type="entry name" value="Histone-fold"/>
</dbReference>
<evidence type="ECO:0000256" key="8">
    <source>
        <dbReference type="ARBA" id="ARBA00023228"/>
    </source>
</evidence>
<dbReference type="InterPro" id="IPR006809">
    <property type="entry name" value="TAFII28_dom"/>
</dbReference>
<keyword evidence="6" id="KW-0378">Hydrolase</keyword>
<feature type="domain" description="Beta-mannosidase-like galactose-binding" evidence="13">
    <location>
        <begin position="173"/>
        <end position="338"/>
    </location>
</feature>
<dbReference type="PANTHER" id="PTHR43730">
    <property type="entry name" value="BETA-MANNOSIDASE"/>
    <property type="match status" value="1"/>
</dbReference>
<evidence type="ECO:0000256" key="11">
    <source>
        <dbReference type="SAM" id="MobiDB-lite"/>
    </source>
</evidence>
<dbReference type="EMBL" id="JBBCAQ010000037">
    <property type="protein sequence ID" value="KAK7573784.1"/>
    <property type="molecule type" value="Genomic_DNA"/>
</dbReference>
<dbReference type="CDD" id="cd08048">
    <property type="entry name" value="HFD_TAF11"/>
    <property type="match status" value="1"/>
</dbReference>
<dbReference type="GO" id="GO:0005764">
    <property type="term" value="C:lysosome"/>
    <property type="evidence" value="ECO:0007669"/>
    <property type="project" value="UniProtKB-SubCell"/>
</dbReference>
<feature type="region of interest" description="Disordered" evidence="11">
    <location>
        <begin position="83"/>
        <end position="102"/>
    </location>
</feature>
<dbReference type="GO" id="GO:0004567">
    <property type="term" value="F:beta-mannosidase activity"/>
    <property type="evidence" value="ECO:0007669"/>
    <property type="project" value="UniProtKB-EC"/>
</dbReference>
<organism evidence="14 15">
    <name type="scientific">Parthenolecanium corni</name>
    <dbReference type="NCBI Taxonomy" id="536013"/>
    <lineage>
        <taxon>Eukaryota</taxon>
        <taxon>Metazoa</taxon>
        <taxon>Ecdysozoa</taxon>
        <taxon>Arthropoda</taxon>
        <taxon>Hexapoda</taxon>
        <taxon>Insecta</taxon>
        <taxon>Pterygota</taxon>
        <taxon>Neoptera</taxon>
        <taxon>Paraneoptera</taxon>
        <taxon>Hemiptera</taxon>
        <taxon>Sternorrhyncha</taxon>
        <taxon>Coccoidea</taxon>
        <taxon>Coccidae</taxon>
        <taxon>Parthenolecanium</taxon>
    </lineage>
</organism>
<dbReference type="InterPro" id="IPR050887">
    <property type="entry name" value="Beta-mannosidase_GH2"/>
</dbReference>
<dbReference type="InterPro" id="IPR013783">
    <property type="entry name" value="Ig-like_fold"/>
</dbReference>
<evidence type="ECO:0000256" key="1">
    <source>
        <dbReference type="ARBA" id="ARBA00000829"/>
    </source>
</evidence>
<comment type="subcellular location">
    <subcellularLocation>
        <location evidence="2">Lysosome</location>
    </subcellularLocation>
</comment>
<dbReference type="SUPFAM" id="SSF49303">
    <property type="entry name" value="beta-Galactosidase/glucuronidase domain"/>
    <property type="match status" value="2"/>
</dbReference>
<dbReference type="FunFam" id="3.20.20.80:FF:000050">
    <property type="entry name" value="Beta-mannosidase B"/>
    <property type="match status" value="1"/>
</dbReference>
<evidence type="ECO:0000256" key="2">
    <source>
        <dbReference type="ARBA" id="ARBA00004371"/>
    </source>
</evidence>
<comment type="caution">
    <text evidence="14">The sequence shown here is derived from an EMBL/GenBank/DDBJ whole genome shotgun (WGS) entry which is preliminary data.</text>
</comment>
<comment type="catalytic activity">
    <reaction evidence="1">
        <text>Hydrolysis of terminal, non-reducing beta-D-mannose residues in beta-D-mannosides.</text>
        <dbReference type="EC" id="3.2.1.25"/>
    </reaction>
</comment>
<dbReference type="Gene3D" id="2.60.40.10">
    <property type="entry name" value="Immunoglobulins"/>
    <property type="match status" value="3"/>
</dbReference>
<feature type="domain" description="Beta-mannosidase Ig-fold" evidence="12">
    <location>
        <begin position="950"/>
        <end position="1023"/>
    </location>
</feature>
<dbReference type="PANTHER" id="PTHR43730:SF1">
    <property type="entry name" value="BETA-MANNOSIDASE"/>
    <property type="match status" value="1"/>
</dbReference>
<accession>A0AAN9T607</accession>
<dbReference type="Gene3D" id="3.20.20.80">
    <property type="entry name" value="Glycosidases"/>
    <property type="match status" value="1"/>
</dbReference>
<dbReference type="InterPro" id="IPR036156">
    <property type="entry name" value="Beta-gal/glucu_dom_sf"/>
</dbReference>
<dbReference type="InterPro" id="IPR041625">
    <property type="entry name" value="Beta-mannosidase_Ig"/>
</dbReference>
<evidence type="ECO:0000313" key="14">
    <source>
        <dbReference type="EMBL" id="KAK7573784.1"/>
    </source>
</evidence>
<dbReference type="GO" id="GO:0006367">
    <property type="term" value="P:transcription initiation at RNA polymerase II promoter"/>
    <property type="evidence" value="ECO:0007669"/>
    <property type="project" value="InterPro"/>
</dbReference>
<comment type="similarity">
    <text evidence="3">Belongs to the glycosyl hydrolase 2 family.</text>
</comment>